<dbReference type="SUPFAM" id="SSF47459">
    <property type="entry name" value="HLH, helix-loop-helix DNA-binding domain"/>
    <property type="match status" value="1"/>
</dbReference>
<keyword evidence="9" id="KW-1185">Reference proteome</keyword>
<dbReference type="InterPro" id="IPR025610">
    <property type="entry name" value="MYC/MYB_N"/>
</dbReference>
<dbReference type="PROSITE" id="PS50888">
    <property type="entry name" value="BHLH"/>
    <property type="match status" value="1"/>
</dbReference>
<dbReference type="GO" id="GO:0046983">
    <property type="term" value="F:protein dimerization activity"/>
    <property type="evidence" value="ECO:0007669"/>
    <property type="project" value="InterPro"/>
</dbReference>
<dbReference type="PANTHER" id="PTHR46266">
    <property type="entry name" value="TRANSCRIPTION FACTOR TT8"/>
    <property type="match status" value="1"/>
</dbReference>
<dbReference type="AlphaFoldDB" id="A0AAP0K9E7"/>
<evidence type="ECO:0000313" key="9">
    <source>
        <dbReference type="Proteomes" id="UP001419268"/>
    </source>
</evidence>
<evidence type="ECO:0000256" key="6">
    <source>
        <dbReference type="SAM" id="MobiDB-lite"/>
    </source>
</evidence>
<dbReference type="GO" id="GO:0005634">
    <property type="term" value="C:nucleus"/>
    <property type="evidence" value="ECO:0007669"/>
    <property type="project" value="UniProtKB-SubCell"/>
</dbReference>
<feature type="domain" description="BHLH" evidence="7">
    <location>
        <begin position="479"/>
        <end position="528"/>
    </location>
</feature>
<evidence type="ECO:0000256" key="5">
    <source>
        <dbReference type="ARBA" id="ARBA00023242"/>
    </source>
</evidence>
<protein>
    <recommendedName>
        <fullName evidence="7">BHLH domain-containing protein</fullName>
    </recommendedName>
</protein>
<evidence type="ECO:0000259" key="7">
    <source>
        <dbReference type="PROSITE" id="PS50888"/>
    </source>
</evidence>
<comment type="caution">
    <text evidence="8">The sequence shown here is derived from an EMBL/GenBank/DDBJ whole genome shotgun (WGS) entry which is preliminary data.</text>
</comment>
<dbReference type="PANTHER" id="PTHR46266:SF3">
    <property type="entry name" value="TRANSCRIPTION FACTOR EGL1"/>
    <property type="match status" value="1"/>
</dbReference>
<sequence length="685" mass="76611">MATGLQNQEGVQENHLRKQLAVAVRSIQWSYAIFWSNSTRQQGVLEWGDGYYNGDIKTRKTVQPLELNVDKLGLKRSEQLRELYESLSVDSSQQTRRPSASLSPEDLTDAEWYYLVCMSFTFSPGQGMPGRALASDQHIWLRNAHYAESKVFSRSLLAKVSVHLKTVVCFPFWGGVIELGATELVAEDLNLLQHVKTVFLEFPKLVCLENKSTSSPQNAGNDEDLVCAEMDNEVLDPEAFTRLNPVAECGTAAEGTTQFPFSFMPYIPKKEIEIDTDCINQVQANVCEELRPSSPNASSDGCEFNQNTEDSFMLDGVNGGASQVQSWQFIDEEFSNCIHGSMNSSDCISRTFFCPEKVVYSPNMENVDNAHLQALQECNHTKLGSLDIGTDDIHYAKTLSIVFKNSNRLAAPISNSRNHKSCFANWKKGCLADIRKPVSNPQRMLKKILFDVAWMHGGSSLKSHKENGSKDGLGEAEGDDASVSHFLLERQREKLNEQFLLLRSLVPSISKFDKASILGDTIEYLKELEKRVEELETCKESADFETKERRKCPDIVERTSDNYGSNGVTDSNSRKPKVNKRKVSDIDDLEPDLNWVFPKDGLSVELTVYMSEKEVLIEMHCPWRESLLLEVIDAINNLQLDAHSVQSSTSAGILTVILKSKFRGAGVLSPGMIKQAIQRVVDASA</sequence>
<dbReference type="Gene3D" id="4.10.280.10">
    <property type="entry name" value="Helix-loop-helix DNA-binding domain"/>
    <property type="match status" value="1"/>
</dbReference>
<dbReference type="Pfam" id="PF00010">
    <property type="entry name" value="HLH"/>
    <property type="match status" value="1"/>
</dbReference>
<evidence type="ECO:0000313" key="8">
    <source>
        <dbReference type="EMBL" id="KAK9147498.1"/>
    </source>
</evidence>
<reference evidence="8 9" key="1">
    <citation type="submission" date="2024-01" db="EMBL/GenBank/DDBJ databases">
        <title>Genome assemblies of Stephania.</title>
        <authorList>
            <person name="Yang L."/>
        </authorList>
    </citation>
    <scope>NUCLEOTIDE SEQUENCE [LARGE SCALE GENOMIC DNA]</scope>
    <source>
        <strain evidence="8">JXDWG</strain>
        <tissue evidence="8">Leaf</tissue>
    </source>
</reference>
<dbReference type="Proteomes" id="UP001419268">
    <property type="component" value="Unassembled WGS sequence"/>
</dbReference>
<evidence type="ECO:0000256" key="1">
    <source>
        <dbReference type="ARBA" id="ARBA00004123"/>
    </source>
</evidence>
<dbReference type="Pfam" id="PF14215">
    <property type="entry name" value="bHLH-MYC_N"/>
    <property type="match status" value="1"/>
</dbReference>
<dbReference type="Pfam" id="PF22754">
    <property type="entry name" value="bHLH-TF_ACT-like_plant"/>
    <property type="match status" value="1"/>
</dbReference>
<evidence type="ECO:0000256" key="3">
    <source>
        <dbReference type="ARBA" id="ARBA00023159"/>
    </source>
</evidence>
<proteinExistence type="predicted"/>
<accession>A0AAP0K9E7</accession>
<evidence type="ECO:0000256" key="2">
    <source>
        <dbReference type="ARBA" id="ARBA00023015"/>
    </source>
</evidence>
<keyword evidence="5" id="KW-0539">Nucleus</keyword>
<name>A0AAP0K9E7_9MAGN</name>
<organism evidence="8 9">
    <name type="scientific">Stephania cephalantha</name>
    <dbReference type="NCBI Taxonomy" id="152367"/>
    <lineage>
        <taxon>Eukaryota</taxon>
        <taxon>Viridiplantae</taxon>
        <taxon>Streptophyta</taxon>
        <taxon>Embryophyta</taxon>
        <taxon>Tracheophyta</taxon>
        <taxon>Spermatophyta</taxon>
        <taxon>Magnoliopsida</taxon>
        <taxon>Ranunculales</taxon>
        <taxon>Menispermaceae</taxon>
        <taxon>Menispermoideae</taxon>
        <taxon>Cissampelideae</taxon>
        <taxon>Stephania</taxon>
    </lineage>
</organism>
<keyword evidence="4" id="KW-0804">Transcription</keyword>
<dbReference type="EMBL" id="JBBNAG010000003">
    <property type="protein sequence ID" value="KAK9147498.1"/>
    <property type="molecule type" value="Genomic_DNA"/>
</dbReference>
<comment type="subcellular location">
    <subcellularLocation>
        <location evidence="1">Nucleus</location>
    </subcellularLocation>
</comment>
<dbReference type="InterPro" id="IPR036638">
    <property type="entry name" value="HLH_DNA-bd_sf"/>
</dbReference>
<dbReference type="InterPro" id="IPR054502">
    <property type="entry name" value="bHLH-TF_ACT-like_plant"/>
</dbReference>
<evidence type="ECO:0000256" key="4">
    <source>
        <dbReference type="ARBA" id="ARBA00023163"/>
    </source>
</evidence>
<gene>
    <name evidence="8" type="ORF">Scep_006255</name>
</gene>
<feature type="compositionally biased region" description="Polar residues" evidence="6">
    <location>
        <begin position="561"/>
        <end position="571"/>
    </location>
</feature>
<feature type="region of interest" description="Disordered" evidence="6">
    <location>
        <begin position="557"/>
        <end position="583"/>
    </location>
</feature>
<keyword evidence="2" id="KW-0805">Transcription regulation</keyword>
<keyword evidence="3" id="KW-0010">Activator</keyword>
<dbReference type="InterPro" id="IPR011598">
    <property type="entry name" value="bHLH_dom"/>
</dbReference>
<dbReference type="SMART" id="SM00353">
    <property type="entry name" value="HLH"/>
    <property type="match status" value="1"/>
</dbReference>